<dbReference type="InterPro" id="IPR046373">
    <property type="entry name" value="Acyl-CoA_Oxase/DH_mid-dom_sf"/>
</dbReference>
<keyword evidence="3" id="KW-0285">Flavoprotein</keyword>
<evidence type="ECO:0000256" key="1">
    <source>
        <dbReference type="ARBA" id="ARBA00001974"/>
    </source>
</evidence>
<evidence type="ECO:0000313" key="6">
    <source>
        <dbReference type="EMBL" id="HFW31580.1"/>
    </source>
</evidence>
<dbReference type="EMBL" id="DTLB01000006">
    <property type="protein sequence ID" value="HFW31580.1"/>
    <property type="molecule type" value="Genomic_DNA"/>
</dbReference>
<dbReference type="InterPro" id="IPR009075">
    <property type="entry name" value="AcylCo_DH/oxidase_C"/>
</dbReference>
<organism evidence="6">
    <name type="scientific">Archaeoglobus fulgidus</name>
    <dbReference type="NCBI Taxonomy" id="2234"/>
    <lineage>
        <taxon>Archaea</taxon>
        <taxon>Methanobacteriati</taxon>
        <taxon>Methanobacteriota</taxon>
        <taxon>Archaeoglobi</taxon>
        <taxon>Archaeoglobales</taxon>
        <taxon>Archaeoglobaceae</taxon>
        <taxon>Archaeoglobus</taxon>
    </lineage>
</organism>
<dbReference type="InterPro" id="IPR037069">
    <property type="entry name" value="AcylCoA_DH/ox_N_sf"/>
</dbReference>
<dbReference type="SUPFAM" id="SSF56645">
    <property type="entry name" value="Acyl-CoA dehydrogenase NM domain-like"/>
    <property type="match status" value="1"/>
</dbReference>
<comment type="similarity">
    <text evidence="2">Belongs to the acyl-CoA dehydrogenase family.</text>
</comment>
<proteinExistence type="inferred from homology"/>
<dbReference type="PANTHER" id="PTHR43884:SF19">
    <property type="entry name" value="ACYL-COA DEHYDROGENASE FADE4-RELATED"/>
    <property type="match status" value="1"/>
</dbReference>
<dbReference type="Gene3D" id="1.20.140.10">
    <property type="entry name" value="Butyryl-CoA Dehydrogenase, subunit A, domain 3"/>
    <property type="match status" value="1"/>
</dbReference>
<accession>A0A7C3RCD5</accession>
<reference evidence="6" key="1">
    <citation type="journal article" date="2020" name="mSystems">
        <title>Genome- and Community-Level Interaction Insights into Carbon Utilization and Element Cycling Functions of Hydrothermarchaeota in Hydrothermal Sediment.</title>
        <authorList>
            <person name="Zhou Z."/>
            <person name="Liu Y."/>
            <person name="Xu W."/>
            <person name="Pan J."/>
            <person name="Luo Z.H."/>
            <person name="Li M."/>
        </authorList>
    </citation>
    <scope>NUCLEOTIDE SEQUENCE [LARGE SCALE GENOMIC DNA]</scope>
    <source>
        <strain evidence="6">SpSt-87</strain>
    </source>
</reference>
<dbReference type="InterPro" id="IPR036250">
    <property type="entry name" value="AcylCo_DH-like_C"/>
</dbReference>
<dbReference type="PANTHER" id="PTHR43884">
    <property type="entry name" value="ACYL-COA DEHYDROGENASE"/>
    <property type="match status" value="1"/>
</dbReference>
<evidence type="ECO:0000256" key="2">
    <source>
        <dbReference type="ARBA" id="ARBA00009347"/>
    </source>
</evidence>
<dbReference type="Gene3D" id="2.40.110.10">
    <property type="entry name" value="Butyryl-CoA Dehydrogenase, subunit A, domain 2"/>
    <property type="match status" value="1"/>
</dbReference>
<feature type="domain" description="Acyl-CoA dehydrogenase/oxidase C-terminal" evidence="5">
    <location>
        <begin position="253"/>
        <end position="397"/>
    </location>
</feature>
<dbReference type="GO" id="GO:0005886">
    <property type="term" value="C:plasma membrane"/>
    <property type="evidence" value="ECO:0007669"/>
    <property type="project" value="TreeGrafter"/>
</dbReference>
<keyword evidence="4" id="KW-0274">FAD</keyword>
<evidence type="ECO:0000259" key="5">
    <source>
        <dbReference type="Pfam" id="PF00441"/>
    </source>
</evidence>
<dbReference type="GO" id="GO:0050660">
    <property type="term" value="F:flavin adenine dinucleotide binding"/>
    <property type="evidence" value="ECO:0007669"/>
    <property type="project" value="InterPro"/>
</dbReference>
<comment type="caution">
    <text evidence="6">The sequence shown here is derived from an EMBL/GenBank/DDBJ whole genome shotgun (WGS) entry which is preliminary data.</text>
</comment>
<evidence type="ECO:0000256" key="4">
    <source>
        <dbReference type="ARBA" id="ARBA00022827"/>
    </source>
</evidence>
<dbReference type="GO" id="GO:0003995">
    <property type="term" value="F:acyl-CoA dehydrogenase activity"/>
    <property type="evidence" value="ECO:0007669"/>
    <property type="project" value="TreeGrafter"/>
</dbReference>
<dbReference type="Gene3D" id="1.10.540.10">
    <property type="entry name" value="Acyl-CoA dehydrogenase/oxidase, N-terminal domain"/>
    <property type="match status" value="1"/>
</dbReference>
<dbReference type="Pfam" id="PF00441">
    <property type="entry name" value="Acyl-CoA_dh_1"/>
    <property type="match status" value="1"/>
</dbReference>
<dbReference type="CDD" id="cd00567">
    <property type="entry name" value="ACAD"/>
    <property type="match status" value="1"/>
</dbReference>
<evidence type="ECO:0000256" key="3">
    <source>
        <dbReference type="ARBA" id="ARBA00022630"/>
    </source>
</evidence>
<dbReference type="SUPFAM" id="SSF47203">
    <property type="entry name" value="Acyl-CoA dehydrogenase C-terminal domain-like"/>
    <property type="match status" value="1"/>
</dbReference>
<comment type="cofactor">
    <cofactor evidence="1">
        <name>FAD</name>
        <dbReference type="ChEBI" id="CHEBI:57692"/>
    </cofactor>
</comment>
<name>A0A7C3RCD5_ARCFL</name>
<dbReference type="InterPro" id="IPR009100">
    <property type="entry name" value="AcylCoA_DH/oxidase_NM_dom_sf"/>
</dbReference>
<gene>
    <name evidence="6" type="ORF">ENW66_01310</name>
</gene>
<protein>
    <submittedName>
        <fullName evidence="6">Acyl-CoA dehydrogenase</fullName>
    </submittedName>
</protein>
<sequence>MNPTVDLLNPKKYRGDHLDEKSREIMLKTIEFFESMGKARLKEKSRKNEWYDDFLEFVKENRIFYTLNTPPEYANGDPDVRWDTWRICDFSELLAFYSLDYWYTWQVTVLGLGPIWMSRNEKIKREVAELLRNGAVFAFGLSEREHGADIYATETKLIPQPDGTYKAYGRKYYIGNSNVAAIISTFARIADPDGSLPDKPEKSRFVFFALRRDEKYYELIKNIVDAQMFVGDFMIHDYPVTEEDILERGEEAWDAALNTVNIGKFNLGWAAIGICTHAFYESINHASKRRLYGMYVTDFPHIKRLFVDAYTRLMAMKLFARRACDYMRVASKEDRRYLLYSALVKSKVTREGEIVLELLWDVIAAKGFEKDTYFELAAKRIKALPKLEGTVHVNMALALKFLPKYLFDPAEFPEVPKMDMPKHDEFLFNQGPAGGLSEVRFHDYQKVYDSWNLPNINVFKEQIATFKEMCMAAPPSPQQMMDFDFMLPWGEMFTQLVYGHLILEAAKLYDVDDDLLDEIFDFMVRDFSKYAIDLQAKPSATDKQIEYAAKMIRRPVPNKERFERMVKRVYSYADAYEMNP</sequence>
<dbReference type="AlphaFoldDB" id="A0A7C3RCD5"/>